<protein>
    <submittedName>
        <fullName evidence="2">Uncharacterized protein</fullName>
    </submittedName>
</protein>
<dbReference type="OrthoDB" id="3357408at2759"/>
<organism evidence="2 3">
    <name type="scientific">Sparassis crispa</name>
    <dbReference type="NCBI Taxonomy" id="139825"/>
    <lineage>
        <taxon>Eukaryota</taxon>
        <taxon>Fungi</taxon>
        <taxon>Dikarya</taxon>
        <taxon>Basidiomycota</taxon>
        <taxon>Agaricomycotina</taxon>
        <taxon>Agaricomycetes</taxon>
        <taxon>Polyporales</taxon>
        <taxon>Sparassidaceae</taxon>
        <taxon>Sparassis</taxon>
    </lineage>
</organism>
<comment type="caution">
    <text evidence="2">The sequence shown here is derived from an EMBL/GenBank/DDBJ whole genome shotgun (WGS) entry which is preliminary data.</text>
</comment>
<keyword evidence="1" id="KW-0812">Transmembrane</keyword>
<dbReference type="GeneID" id="38775898"/>
<name>A0A401G9Z9_9APHY</name>
<gene>
    <name evidence="2" type="ORF">SCP_0201780</name>
</gene>
<dbReference type="AlphaFoldDB" id="A0A401G9Z9"/>
<dbReference type="InParanoid" id="A0A401G9Z9"/>
<evidence type="ECO:0000313" key="3">
    <source>
        <dbReference type="Proteomes" id="UP000287166"/>
    </source>
</evidence>
<evidence type="ECO:0000256" key="1">
    <source>
        <dbReference type="SAM" id="Phobius"/>
    </source>
</evidence>
<reference evidence="2 3" key="1">
    <citation type="journal article" date="2018" name="Sci. Rep.">
        <title>Genome sequence of the cauliflower mushroom Sparassis crispa (Hanabiratake) and its association with beneficial usage.</title>
        <authorList>
            <person name="Kiyama R."/>
            <person name="Furutani Y."/>
            <person name="Kawaguchi K."/>
            <person name="Nakanishi T."/>
        </authorList>
    </citation>
    <scope>NUCLEOTIDE SEQUENCE [LARGE SCALE GENOMIC DNA]</scope>
</reference>
<keyword evidence="3" id="KW-1185">Reference proteome</keyword>
<keyword evidence="1" id="KW-1133">Transmembrane helix</keyword>
<sequence length="122" mass="13054">MLILYLVGSPLALTGMDISTQLAVMTPLLIIVRVGLGLTHGLPSMYKIFLNTTGQMTFSERLRSSRGVTGSAIQISTIRDVVSTEDTQSVLGDYALQEFKISGGFNQSVESQVKFAPGEGLA</sequence>
<dbReference type="Proteomes" id="UP000287166">
    <property type="component" value="Unassembled WGS sequence"/>
</dbReference>
<feature type="transmembrane region" description="Helical" evidence="1">
    <location>
        <begin position="20"/>
        <end position="39"/>
    </location>
</feature>
<keyword evidence="1" id="KW-0472">Membrane</keyword>
<dbReference type="EMBL" id="BFAD01000002">
    <property type="protein sequence ID" value="GBE78981.1"/>
    <property type="molecule type" value="Genomic_DNA"/>
</dbReference>
<accession>A0A401G9Z9</accession>
<evidence type="ECO:0000313" key="2">
    <source>
        <dbReference type="EMBL" id="GBE78981.1"/>
    </source>
</evidence>
<proteinExistence type="predicted"/>
<dbReference type="RefSeq" id="XP_027609894.1">
    <property type="nucleotide sequence ID" value="XM_027754093.1"/>
</dbReference>